<proteinExistence type="predicted"/>
<dbReference type="InterPro" id="IPR013108">
    <property type="entry name" value="Amidohydro_3"/>
</dbReference>
<evidence type="ECO:0000313" key="2">
    <source>
        <dbReference type="EMBL" id="GMK56144.1"/>
    </source>
</evidence>
<reference evidence="2" key="1">
    <citation type="journal article" date="2023" name="BMC Genomics">
        <title>Chromosome-level genome assemblies of Cutaneotrichosporon spp. (Trichosporonales, Basidiomycota) reveal imbalanced evolution between nucleotide sequences and chromosome synteny.</title>
        <authorList>
            <person name="Kobayashi Y."/>
            <person name="Kayamori A."/>
            <person name="Aoki K."/>
            <person name="Shiwa Y."/>
            <person name="Matsutani M."/>
            <person name="Fujita N."/>
            <person name="Sugita T."/>
            <person name="Iwasaki W."/>
            <person name="Tanaka N."/>
            <person name="Takashima M."/>
        </authorList>
    </citation>
    <scope>NUCLEOTIDE SEQUENCE</scope>
    <source>
        <strain evidence="2">HIS016</strain>
    </source>
</reference>
<dbReference type="SUPFAM" id="SSF51556">
    <property type="entry name" value="Metallo-dependent hydrolases"/>
    <property type="match status" value="1"/>
</dbReference>
<dbReference type="PANTHER" id="PTHR22642">
    <property type="entry name" value="IMIDAZOLONEPROPIONASE"/>
    <property type="match status" value="1"/>
</dbReference>
<reference evidence="2" key="2">
    <citation type="submission" date="2023-06" db="EMBL/GenBank/DDBJ databases">
        <authorList>
            <person name="Kobayashi Y."/>
            <person name="Kayamori A."/>
            <person name="Aoki K."/>
            <person name="Shiwa Y."/>
            <person name="Fujita N."/>
            <person name="Sugita T."/>
            <person name="Iwasaki W."/>
            <person name="Tanaka N."/>
            <person name="Takashima M."/>
        </authorList>
    </citation>
    <scope>NUCLEOTIDE SEQUENCE</scope>
    <source>
        <strain evidence="2">HIS016</strain>
    </source>
</reference>
<accession>A0AAD3TST9</accession>
<protein>
    <recommendedName>
        <fullName evidence="1">Amidohydrolase 3 domain-containing protein</fullName>
    </recommendedName>
</protein>
<feature type="domain" description="Amidohydrolase 3" evidence="1">
    <location>
        <begin position="54"/>
        <end position="509"/>
    </location>
</feature>
<dbReference type="GO" id="GO:0016810">
    <property type="term" value="F:hydrolase activity, acting on carbon-nitrogen (but not peptide) bonds"/>
    <property type="evidence" value="ECO:0007669"/>
    <property type="project" value="InterPro"/>
</dbReference>
<dbReference type="PANTHER" id="PTHR22642:SF2">
    <property type="entry name" value="PROTEIN LONG AFTER FAR-RED 3"/>
    <property type="match status" value="1"/>
</dbReference>
<dbReference type="AlphaFoldDB" id="A0AAD3TST9"/>
<sequence length="511" mass="55887">MTTTDLDKAIPSPSTLFTNAKLVGRPAGNYNVLIQDGVVKSITEDDMSLPEGIETIDLKGQWLSPSLIDWHTHFTMNAIASRRLNFYTALSAKEVLEAVRKAINDPAYDEGGRLVGVNVRVGEWTDLPDLNREALDAISHKPIVLILNGYHSGVLNTAALAINGLTPEQYPTGVLEEEPAFAMWGKLQETAPTDVVDRWVADEAARAASLGVTEIVDLEMDHNISVWQRRVGNLFDKLRVHIGFYQPHLHEAVNAGLKMGDAVPHTRELVRAGPVKLITDGSLGSQTAYCCDPYPGTNKRGLFVYEEKELANVMGQATTAGLRVAVHAIGDDAMRITLKSFKAEAAAGRKALSGSTIEHAQLVQQSDIETFAGLGLIASVQPRHMIDDRELCHKFWPGREGRTFPFKWFVEAGIPMKMGTDCPVTELQPWEAMACAVSRAGEGQEPFCPEHLIDIKVAYAASTQNGRLDLVEGDRADLIVLAKDPLQLDAAGLRAMQVEGTMLGGNWTYRK</sequence>
<dbReference type="Gene3D" id="3.10.310.70">
    <property type="match status" value="1"/>
</dbReference>
<comment type="caution">
    <text evidence="2">The sequence shown here is derived from an EMBL/GenBank/DDBJ whole genome shotgun (WGS) entry which is preliminary data.</text>
</comment>
<dbReference type="EMBL" id="BTCM01000002">
    <property type="protein sequence ID" value="GMK56144.1"/>
    <property type="molecule type" value="Genomic_DNA"/>
</dbReference>
<dbReference type="SUPFAM" id="SSF51338">
    <property type="entry name" value="Composite domain of metallo-dependent hydrolases"/>
    <property type="match status" value="1"/>
</dbReference>
<dbReference type="Proteomes" id="UP001222932">
    <property type="component" value="Unassembled WGS sequence"/>
</dbReference>
<organism evidence="2 3">
    <name type="scientific">Cutaneotrichosporon spelunceum</name>
    <dbReference type="NCBI Taxonomy" id="1672016"/>
    <lineage>
        <taxon>Eukaryota</taxon>
        <taxon>Fungi</taxon>
        <taxon>Dikarya</taxon>
        <taxon>Basidiomycota</taxon>
        <taxon>Agaricomycotina</taxon>
        <taxon>Tremellomycetes</taxon>
        <taxon>Trichosporonales</taxon>
        <taxon>Trichosporonaceae</taxon>
        <taxon>Cutaneotrichosporon</taxon>
    </lineage>
</organism>
<evidence type="ECO:0000259" key="1">
    <source>
        <dbReference type="Pfam" id="PF07969"/>
    </source>
</evidence>
<dbReference type="Gene3D" id="3.20.20.140">
    <property type="entry name" value="Metal-dependent hydrolases"/>
    <property type="match status" value="2"/>
</dbReference>
<name>A0AAD3TST9_9TREE</name>
<dbReference type="InterPro" id="IPR011059">
    <property type="entry name" value="Metal-dep_hydrolase_composite"/>
</dbReference>
<evidence type="ECO:0000313" key="3">
    <source>
        <dbReference type="Proteomes" id="UP001222932"/>
    </source>
</evidence>
<dbReference type="Pfam" id="PF07969">
    <property type="entry name" value="Amidohydro_3"/>
    <property type="match status" value="1"/>
</dbReference>
<dbReference type="InterPro" id="IPR032466">
    <property type="entry name" value="Metal_Hydrolase"/>
</dbReference>
<keyword evidence="3" id="KW-1185">Reference proteome</keyword>
<gene>
    <name evidence="2" type="ORF">CspeluHIS016_0212000</name>
</gene>